<organism evidence="9 10">
    <name type="scientific">Candidatus Magasanikbacteria bacterium GW2011_GWE2_42_7</name>
    <dbReference type="NCBI Taxonomy" id="1619052"/>
    <lineage>
        <taxon>Bacteria</taxon>
        <taxon>Candidatus Magasanikiibacteriota</taxon>
    </lineage>
</organism>
<evidence type="ECO:0000313" key="10">
    <source>
        <dbReference type="Proteomes" id="UP000033867"/>
    </source>
</evidence>
<feature type="domain" description="Large ribosomal subunit protein uL5 N-terminal" evidence="7">
    <location>
        <begin position="26"/>
        <end position="82"/>
    </location>
</feature>
<dbReference type="GO" id="GO:0000049">
    <property type="term" value="F:tRNA binding"/>
    <property type="evidence" value="ECO:0007669"/>
    <property type="project" value="UniProtKB-UniRule"/>
</dbReference>
<dbReference type="Proteomes" id="UP000033867">
    <property type="component" value="Unassembled WGS sequence"/>
</dbReference>
<dbReference type="GO" id="GO:0019843">
    <property type="term" value="F:rRNA binding"/>
    <property type="evidence" value="ECO:0007669"/>
    <property type="project" value="UniProtKB-UniRule"/>
</dbReference>
<evidence type="ECO:0000256" key="5">
    <source>
        <dbReference type="HAMAP-Rule" id="MF_01333"/>
    </source>
</evidence>
<dbReference type="Pfam" id="PF00673">
    <property type="entry name" value="Ribosomal_L5_C"/>
    <property type="match status" value="1"/>
</dbReference>
<dbReference type="HAMAP" id="MF_01333_B">
    <property type="entry name" value="Ribosomal_uL5_B"/>
    <property type="match status" value="1"/>
</dbReference>
<evidence type="ECO:0000313" key="9">
    <source>
        <dbReference type="EMBL" id="KKS71114.1"/>
    </source>
</evidence>
<dbReference type="PIRSF" id="PIRSF002161">
    <property type="entry name" value="Ribosomal_L5"/>
    <property type="match status" value="1"/>
</dbReference>
<keyword evidence="3 5" id="KW-0687">Ribonucleoprotein</keyword>
<evidence type="ECO:0000259" key="8">
    <source>
        <dbReference type="Pfam" id="PF00673"/>
    </source>
</evidence>
<evidence type="ECO:0000256" key="3">
    <source>
        <dbReference type="ARBA" id="ARBA00023274"/>
    </source>
</evidence>
<reference evidence="9 10" key="1">
    <citation type="journal article" date="2015" name="Nature">
        <title>rRNA introns, odd ribosomes, and small enigmatic genomes across a large radiation of phyla.</title>
        <authorList>
            <person name="Brown C.T."/>
            <person name="Hug L.A."/>
            <person name="Thomas B.C."/>
            <person name="Sharon I."/>
            <person name="Castelle C.J."/>
            <person name="Singh A."/>
            <person name="Wilkins M.J."/>
            <person name="Williams K.H."/>
            <person name="Banfield J.F."/>
        </authorList>
    </citation>
    <scope>NUCLEOTIDE SEQUENCE [LARGE SCALE GENOMIC DNA]</scope>
</reference>
<name>A0A0G1BD77_9BACT</name>
<dbReference type="AlphaFoldDB" id="A0A0G1BD77"/>
<keyword evidence="5" id="KW-0694">RNA-binding</keyword>
<dbReference type="InterPro" id="IPR002132">
    <property type="entry name" value="Ribosomal_uL5"/>
</dbReference>
<dbReference type="SUPFAM" id="SSF55282">
    <property type="entry name" value="RL5-like"/>
    <property type="match status" value="1"/>
</dbReference>
<comment type="caution">
    <text evidence="9">The sequence shown here is derived from an EMBL/GenBank/DDBJ whole genome shotgun (WGS) entry which is preliminary data.</text>
</comment>
<sequence length="182" mass="20734">MTEPTLYTQYKTTVAPKLQEQFGYKNVMQVPRIKKVVVNVGYGRHVKDKQYIEQIEKTLTQITGQKPVHNKSKKAISNFKIREGMNIGVSVTLRGRSMYEFLNKLIHITFPRVRDFRGISPKSFDAQGNYAIGFKENIAFPEIGGDAVERMHGLEVVITTTAINKKEGLALLKEIGFPFRDK</sequence>
<dbReference type="Pfam" id="PF00281">
    <property type="entry name" value="Ribosomal_L5"/>
    <property type="match status" value="1"/>
</dbReference>
<dbReference type="NCBIfam" id="NF000585">
    <property type="entry name" value="PRK00010.1"/>
    <property type="match status" value="1"/>
</dbReference>
<proteinExistence type="inferred from homology"/>
<evidence type="ECO:0000256" key="4">
    <source>
        <dbReference type="ARBA" id="ARBA00035245"/>
    </source>
</evidence>
<dbReference type="FunFam" id="3.30.1440.10:FF:000001">
    <property type="entry name" value="50S ribosomal protein L5"/>
    <property type="match status" value="1"/>
</dbReference>
<dbReference type="Gene3D" id="3.30.1440.10">
    <property type="match status" value="1"/>
</dbReference>
<keyword evidence="5" id="KW-0820">tRNA-binding</keyword>
<evidence type="ECO:0000256" key="1">
    <source>
        <dbReference type="ARBA" id="ARBA00008553"/>
    </source>
</evidence>
<feature type="domain" description="Large ribosomal subunit protein uL5 C-terminal" evidence="8">
    <location>
        <begin position="86"/>
        <end position="179"/>
    </location>
</feature>
<keyword evidence="5" id="KW-0699">rRNA-binding</keyword>
<protein>
    <recommendedName>
        <fullName evidence="4 5">Large ribosomal subunit protein uL5</fullName>
    </recommendedName>
</protein>
<evidence type="ECO:0000259" key="7">
    <source>
        <dbReference type="Pfam" id="PF00281"/>
    </source>
</evidence>
<comment type="subunit">
    <text evidence="5">Part of the 50S ribosomal subunit; part of the 5S rRNA/L5/L18/L25 subcomplex. Contacts the 5S rRNA and the P site tRNA. Forms a bridge to the 30S subunit in the 70S ribosome.</text>
</comment>
<gene>
    <name evidence="5" type="primary">rplE</name>
    <name evidence="9" type="ORF">UV42_C0036G0010</name>
</gene>
<comment type="similarity">
    <text evidence="1 5 6">Belongs to the universal ribosomal protein uL5 family.</text>
</comment>
<evidence type="ECO:0000256" key="6">
    <source>
        <dbReference type="RuleBase" id="RU003930"/>
    </source>
</evidence>
<comment type="function">
    <text evidence="5">This is 1 of the proteins that bind and probably mediate the attachment of the 5S RNA into the large ribosomal subunit, where it forms part of the central protuberance. In the 70S ribosome it contacts protein S13 of the 30S subunit (bridge B1b), connecting the 2 subunits; this bridge is implicated in subunit movement. Contacts the P site tRNA; the 5S rRNA and some of its associated proteins might help stabilize positioning of ribosome-bound tRNAs.</text>
</comment>
<evidence type="ECO:0000256" key="2">
    <source>
        <dbReference type="ARBA" id="ARBA00022980"/>
    </source>
</evidence>
<dbReference type="InterPro" id="IPR020930">
    <property type="entry name" value="Ribosomal_uL5_bac-type"/>
</dbReference>
<dbReference type="GO" id="GO:0005840">
    <property type="term" value="C:ribosome"/>
    <property type="evidence" value="ECO:0007669"/>
    <property type="project" value="UniProtKB-KW"/>
</dbReference>
<dbReference type="GO" id="GO:0003735">
    <property type="term" value="F:structural constituent of ribosome"/>
    <property type="evidence" value="ECO:0007669"/>
    <property type="project" value="InterPro"/>
</dbReference>
<dbReference type="InterPro" id="IPR031310">
    <property type="entry name" value="Ribosomal_uL5_N"/>
</dbReference>
<accession>A0A0G1BD77</accession>
<dbReference type="InterPro" id="IPR022803">
    <property type="entry name" value="Ribosomal_uL5_dom_sf"/>
</dbReference>
<dbReference type="GO" id="GO:1990904">
    <property type="term" value="C:ribonucleoprotein complex"/>
    <property type="evidence" value="ECO:0007669"/>
    <property type="project" value="UniProtKB-KW"/>
</dbReference>
<dbReference type="PATRIC" id="fig|1619052.3.peg.742"/>
<dbReference type="EMBL" id="LCEK01000036">
    <property type="protein sequence ID" value="KKS71114.1"/>
    <property type="molecule type" value="Genomic_DNA"/>
</dbReference>
<dbReference type="PANTHER" id="PTHR11994">
    <property type="entry name" value="60S RIBOSOMAL PROTEIN L11-RELATED"/>
    <property type="match status" value="1"/>
</dbReference>
<dbReference type="GO" id="GO:0006412">
    <property type="term" value="P:translation"/>
    <property type="evidence" value="ECO:0007669"/>
    <property type="project" value="UniProtKB-UniRule"/>
</dbReference>
<keyword evidence="2 5" id="KW-0689">Ribosomal protein</keyword>
<dbReference type="InterPro" id="IPR031309">
    <property type="entry name" value="Ribosomal_uL5_C"/>
</dbReference>